<gene>
    <name evidence="1" type="ORF">BEUL_1288</name>
</gene>
<dbReference type="AlphaFoldDB" id="A0A261GAR9"/>
<accession>A0A261GAR9</accession>
<organism evidence="1 2">
    <name type="scientific">Bifidobacterium eulemuris</name>
    <dbReference type="NCBI Taxonomy" id="1765219"/>
    <lineage>
        <taxon>Bacteria</taxon>
        <taxon>Bacillati</taxon>
        <taxon>Actinomycetota</taxon>
        <taxon>Actinomycetes</taxon>
        <taxon>Bifidobacteriales</taxon>
        <taxon>Bifidobacteriaceae</taxon>
        <taxon>Bifidobacterium</taxon>
    </lineage>
</organism>
<proteinExistence type="predicted"/>
<comment type="caution">
    <text evidence="1">The sequence shown here is derived from an EMBL/GenBank/DDBJ whole genome shotgun (WGS) entry which is preliminary data.</text>
</comment>
<protein>
    <submittedName>
        <fullName evidence="1">Thiamine biosynthesis protein ThiS</fullName>
    </submittedName>
</protein>
<sequence>MAGGFLYDGEDMTSLGGGGLYDGVDVPETVPDTLLYRDLIVVELTSFEQTPYGTRVTPTGEVFGCYCSVEGRTQKNSVFSDNWAQDDTPTSTGGLREVNMVKVLAPEWHGDIYTRFWTADGSCWQVDGSPVDMPHSTDVARHWEMQARRVYAPELARNRIDPPAIPEGSRVWGT</sequence>
<dbReference type="EMBL" id="MWWZ01000006">
    <property type="protein sequence ID" value="OZG68275.1"/>
    <property type="molecule type" value="Genomic_DNA"/>
</dbReference>
<evidence type="ECO:0000313" key="2">
    <source>
        <dbReference type="Proteomes" id="UP000216057"/>
    </source>
</evidence>
<evidence type="ECO:0000313" key="1">
    <source>
        <dbReference type="EMBL" id="OZG68275.1"/>
    </source>
</evidence>
<dbReference type="RefSeq" id="WP_226805689.1">
    <property type="nucleotide sequence ID" value="NZ_CP062938.1"/>
</dbReference>
<dbReference type="Proteomes" id="UP000216057">
    <property type="component" value="Unassembled WGS sequence"/>
</dbReference>
<name>A0A261GAR9_9BIFI</name>
<reference evidence="1 2" key="1">
    <citation type="journal article" date="2017" name="BMC Genomics">
        <title>Comparative genomic and phylogenomic analyses of the Bifidobacteriaceae family.</title>
        <authorList>
            <person name="Lugli G.A."/>
            <person name="Milani C."/>
            <person name="Turroni F."/>
            <person name="Duranti S."/>
            <person name="Mancabelli L."/>
            <person name="Mangifesta M."/>
            <person name="Ferrario C."/>
            <person name="Modesto M."/>
            <person name="Mattarelli P."/>
            <person name="Jiri K."/>
            <person name="van Sinderen D."/>
            <person name="Ventura M."/>
        </authorList>
    </citation>
    <scope>NUCLEOTIDE SEQUENCE [LARGE SCALE GENOMIC DNA]</scope>
    <source>
        <strain evidence="1 2">DSM 100216</strain>
    </source>
</reference>